<evidence type="ECO:0000256" key="10">
    <source>
        <dbReference type="ARBA" id="ARBA00033270"/>
    </source>
</evidence>
<dbReference type="GO" id="GO:0051301">
    <property type="term" value="P:cell division"/>
    <property type="evidence" value="ECO:0007669"/>
    <property type="project" value="UniProtKB-KW"/>
</dbReference>
<keyword evidence="2" id="KW-0328">Glycosyltransferase</keyword>
<dbReference type="EC" id="2.4.99.28" evidence="14"/>
<evidence type="ECO:0000313" key="19">
    <source>
        <dbReference type="Proteomes" id="UP000660021"/>
    </source>
</evidence>
<keyword evidence="8 17" id="KW-0472">Membrane</keyword>
<evidence type="ECO:0000256" key="2">
    <source>
        <dbReference type="ARBA" id="ARBA00022676"/>
    </source>
</evidence>
<dbReference type="Proteomes" id="UP000660021">
    <property type="component" value="Unassembled WGS sequence"/>
</dbReference>
<feature type="transmembrane region" description="Helical" evidence="17">
    <location>
        <begin position="356"/>
        <end position="377"/>
    </location>
</feature>
<evidence type="ECO:0000256" key="5">
    <source>
        <dbReference type="ARBA" id="ARBA00022960"/>
    </source>
</evidence>
<proteinExistence type="inferred from homology"/>
<evidence type="ECO:0000256" key="4">
    <source>
        <dbReference type="ARBA" id="ARBA00022692"/>
    </source>
</evidence>
<comment type="function">
    <text evidence="16">Peptidoglycan polymerase that is essential for cell division.</text>
</comment>
<dbReference type="Pfam" id="PF01098">
    <property type="entry name" value="FTSW_RODA_SPOVE"/>
    <property type="match status" value="1"/>
</dbReference>
<evidence type="ECO:0000256" key="11">
    <source>
        <dbReference type="ARBA" id="ARBA00038053"/>
    </source>
</evidence>
<organism evidence="18 19">
    <name type="scientific">Pseudoflavonifractor hominis</name>
    <dbReference type="NCBI Taxonomy" id="2763059"/>
    <lineage>
        <taxon>Bacteria</taxon>
        <taxon>Bacillati</taxon>
        <taxon>Bacillota</taxon>
        <taxon>Clostridia</taxon>
        <taxon>Eubacteriales</taxon>
        <taxon>Oscillospiraceae</taxon>
        <taxon>Pseudoflavonifractor</taxon>
    </lineage>
</organism>
<dbReference type="InterPro" id="IPR001182">
    <property type="entry name" value="FtsW/RodA"/>
</dbReference>
<evidence type="ECO:0000256" key="6">
    <source>
        <dbReference type="ARBA" id="ARBA00022984"/>
    </source>
</evidence>
<feature type="transmembrane region" description="Helical" evidence="17">
    <location>
        <begin position="73"/>
        <end position="92"/>
    </location>
</feature>
<evidence type="ECO:0000256" key="15">
    <source>
        <dbReference type="ARBA" id="ARBA00049902"/>
    </source>
</evidence>
<comment type="catalytic activity">
    <reaction evidence="15">
        <text>[GlcNAc-(1-&gt;4)-Mur2Ac(oyl-L-Ala-gamma-D-Glu-L-Lys-D-Ala-D-Ala)](n)-di-trans,octa-cis-undecaprenyl diphosphate + beta-D-GlcNAc-(1-&gt;4)-Mur2Ac(oyl-L-Ala-gamma-D-Glu-L-Lys-D-Ala-D-Ala)-di-trans,octa-cis-undecaprenyl diphosphate = [GlcNAc-(1-&gt;4)-Mur2Ac(oyl-L-Ala-gamma-D-Glu-L-Lys-D-Ala-D-Ala)](n+1)-di-trans,octa-cis-undecaprenyl diphosphate + di-trans,octa-cis-undecaprenyl diphosphate + H(+)</text>
        <dbReference type="Rhea" id="RHEA:23708"/>
        <dbReference type="Rhea" id="RHEA-COMP:9602"/>
        <dbReference type="Rhea" id="RHEA-COMP:9603"/>
        <dbReference type="ChEBI" id="CHEBI:15378"/>
        <dbReference type="ChEBI" id="CHEBI:58405"/>
        <dbReference type="ChEBI" id="CHEBI:60033"/>
        <dbReference type="ChEBI" id="CHEBI:78435"/>
        <dbReference type="EC" id="2.4.99.28"/>
    </reaction>
</comment>
<evidence type="ECO:0000256" key="16">
    <source>
        <dbReference type="ARBA" id="ARBA00049966"/>
    </source>
</evidence>
<evidence type="ECO:0000256" key="9">
    <source>
        <dbReference type="ARBA" id="ARBA00032370"/>
    </source>
</evidence>
<reference evidence="18 19" key="1">
    <citation type="submission" date="2020-08" db="EMBL/GenBank/DDBJ databases">
        <title>Genome public.</title>
        <authorList>
            <person name="Liu C."/>
            <person name="Sun Q."/>
        </authorList>
    </citation>
    <scope>NUCLEOTIDE SEQUENCE [LARGE SCALE GENOMIC DNA]</scope>
    <source>
        <strain evidence="18 19">New-38</strain>
    </source>
</reference>
<evidence type="ECO:0000256" key="17">
    <source>
        <dbReference type="SAM" id="Phobius"/>
    </source>
</evidence>
<evidence type="ECO:0000256" key="7">
    <source>
        <dbReference type="ARBA" id="ARBA00022989"/>
    </source>
</evidence>
<gene>
    <name evidence="18" type="ORF">H8S34_01120</name>
</gene>
<evidence type="ECO:0000313" key="18">
    <source>
        <dbReference type="EMBL" id="MBC5729436.1"/>
    </source>
</evidence>
<feature type="transmembrane region" description="Helical" evidence="17">
    <location>
        <begin position="282"/>
        <end position="307"/>
    </location>
</feature>
<feature type="transmembrane region" description="Helical" evidence="17">
    <location>
        <begin position="319"/>
        <end position="344"/>
    </location>
</feature>
<keyword evidence="5" id="KW-0133">Cell shape</keyword>
<comment type="subcellular location">
    <subcellularLocation>
        <location evidence="1">Membrane</location>
        <topology evidence="1">Multi-pass membrane protein</topology>
    </subcellularLocation>
</comment>
<protein>
    <recommendedName>
        <fullName evidence="12">Probable peptidoglycan glycosyltransferase FtsW</fullName>
        <ecNumber evidence="14">2.4.99.28</ecNumber>
    </recommendedName>
    <alternativeName>
        <fullName evidence="13">Cell division protein FtsW</fullName>
    </alternativeName>
    <alternativeName>
        <fullName evidence="10">Cell wall polymerase</fullName>
    </alternativeName>
    <alternativeName>
        <fullName evidence="9">Peptidoglycan polymerase</fullName>
    </alternativeName>
</protein>
<keyword evidence="3" id="KW-0808">Transferase</keyword>
<comment type="similarity">
    <text evidence="11">Belongs to the SEDS family. FtsW subfamily.</text>
</comment>
<keyword evidence="18" id="KW-0132">Cell division</keyword>
<evidence type="ECO:0000256" key="12">
    <source>
        <dbReference type="ARBA" id="ARBA00041185"/>
    </source>
</evidence>
<comment type="caution">
    <text evidence="18">The sequence shown here is derived from an EMBL/GenBank/DDBJ whole genome shotgun (WGS) entry which is preliminary data.</text>
</comment>
<dbReference type="PANTHER" id="PTHR30474">
    <property type="entry name" value="CELL CYCLE PROTEIN"/>
    <property type="match status" value="1"/>
</dbReference>
<evidence type="ECO:0000256" key="3">
    <source>
        <dbReference type="ARBA" id="ARBA00022679"/>
    </source>
</evidence>
<evidence type="ECO:0000256" key="8">
    <source>
        <dbReference type="ARBA" id="ARBA00023136"/>
    </source>
</evidence>
<dbReference type="EMBL" id="JACOPR010000001">
    <property type="protein sequence ID" value="MBC5729436.1"/>
    <property type="molecule type" value="Genomic_DNA"/>
</dbReference>
<feature type="transmembrane region" description="Helical" evidence="17">
    <location>
        <begin position="205"/>
        <end position="223"/>
    </location>
</feature>
<keyword evidence="4 17" id="KW-0812">Transmembrane</keyword>
<evidence type="ECO:0000256" key="14">
    <source>
        <dbReference type="ARBA" id="ARBA00044770"/>
    </source>
</evidence>
<feature type="transmembrane region" description="Helical" evidence="17">
    <location>
        <begin position="183"/>
        <end position="199"/>
    </location>
</feature>
<keyword evidence="18" id="KW-0131">Cell cycle</keyword>
<name>A0ABR7HPR0_9FIRM</name>
<feature type="transmembrane region" description="Helical" evidence="17">
    <location>
        <begin position="5"/>
        <end position="30"/>
    </location>
</feature>
<feature type="transmembrane region" description="Helical" evidence="17">
    <location>
        <begin position="42"/>
        <end position="61"/>
    </location>
</feature>
<evidence type="ECO:0000256" key="1">
    <source>
        <dbReference type="ARBA" id="ARBA00004141"/>
    </source>
</evidence>
<sequence>MDLPFLMLVVMLTVIGVVMVFSASYATALYDAKTAHNNPTYYFVKQAGFAVAGLVAMYVVTKINYQSFRWMSVFVLGAAYVLLLLVFTPLGFGKATVGAQRWIQIGPINFQPSEVAKIGVIMYFSARLCKRNTEKPRRINPRSYWSGPLTALQRTGFLELVPYGAILLSIAVLMMLEPHMSGTILIMLGGAAVLFAAGIKLYWFVGGAAGLAGLLLLMMSGYQSTRIKIWRDPWNDGMNGRGDGFQIIQSLLSIGSGGLLGVGLGKSRQKFDFLPEPENDFIFAVVCEELGLVGACVILFLFALLIIRGFWIAIHARDRFGALLVVGIMTLLAGQVFLNIAVVTNLIPTTGISLPFFSYGGTALMIQLAEMGMVLSVSRQIPAAKQG</sequence>
<keyword evidence="6" id="KW-0573">Peptidoglycan synthesis</keyword>
<feature type="transmembrane region" description="Helical" evidence="17">
    <location>
        <begin position="160"/>
        <end position="176"/>
    </location>
</feature>
<accession>A0ABR7HPR0</accession>
<dbReference type="PANTHER" id="PTHR30474:SF2">
    <property type="entry name" value="PEPTIDOGLYCAN GLYCOSYLTRANSFERASE FTSW-RELATED"/>
    <property type="match status" value="1"/>
</dbReference>
<evidence type="ECO:0000256" key="13">
    <source>
        <dbReference type="ARBA" id="ARBA00041418"/>
    </source>
</evidence>
<keyword evidence="19" id="KW-1185">Reference proteome</keyword>
<keyword evidence="7 17" id="KW-1133">Transmembrane helix</keyword>